<sequence length="69" mass="7571">MQSCINVFVQAVYVVVNIIGERWAKTIHSTTLRADICPPPPLMTLPSPPSRNVPPKRPSLAAAMLRMST</sequence>
<evidence type="ECO:0000313" key="2">
    <source>
        <dbReference type="Proteomes" id="UP000054217"/>
    </source>
</evidence>
<organism evidence="1 2">
    <name type="scientific">Pisolithus tinctorius Marx 270</name>
    <dbReference type="NCBI Taxonomy" id="870435"/>
    <lineage>
        <taxon>Eukaryota</taxon>
        <taxon>Fungi</taxon>
        <taxon>Dikarya</taxon>
        <taxon>Basidiomycota</taxon>
        <taxon>Agaricomycotina</taxon>
        <taxon>Agaricomycetes</taxon>
        <taxon>Agaricomycetidae</taxon>
        <taxon>Boletales</taxon>
        <taxon>Sclerodermatineae</taxon>
        <taxon>Pisolithaceae</taxon>
        <taxon>Pisolithus</taxon>
    </lineage>
</organism>
<dbReference type="EMBL" id="KN831975">
    <property type="protein sequence ID" value="KIO03735.1"/>
    <property type="molecule type" value="Genomic_DNA"/>
</dbReference>
<protein>
    <submittedName>
        <fullName evidence="1">Uncharacterized protein</fullName>
    </submittedName>
</protein>
<dbReference type="HOGENOM" id="CLU_2776965_0_0_1"/>
<keyword evidence="2" id="KW-1185">Reference proteome</keyword>
<dbReference type="InParanoid" id="A0A0C3NSB2"/>
<dbReference type="AlphaFoldDB" id="A0A0C3NSB2"/>
<name>A0A0C3NSB2_PISTI</name>
<reference evidence="1 2" key="1">
    <citation type="submission" date="2014-04" db="EMBL/GenBank/DDBJ databases">
        <authorList>
            <consortium name="DOE Joint Genome Institute"/>
            <person name="Kuo A."/>
            <person name="Kohler A."/>
            <person name="Costa M.D."/>
            <person name="Nagy L.G."/>
            <person name="Floudas D."/>
            <person name="Copeland A."/>
            <person name="Barry K.W."/>
            <person name="Cichocki N."/>
            <person name="Veneault-Fourrey C."/>
            <person name="LaButti K."/>
            <person name="Lindquist E.A."/>
            <person name="Lipzen A."/>
            <person name="Lundell T."/>
            <person name="Morin E."/>
            <person name="Murat C."/>
            <person name="Sun H."/>
            <person name="Tunlid A."/>
            <person name="Henrissat B."/>
            <person name="Grigoriev I.V."/>
            <person name="Hibbett D.S."/>
            <person name="Martin F."/>
            <person name="Nordberg H.P."/>
            <person name="Cantor M.N."/>
            <person name="Hua S.X."/>
        </authorList>
    </citation>
    <scope>NUCLEOTIDE SEQUENCE [LARGE SCALE GENOMIC DNA]</scope>
    <source>
        <strain evidence="1 2">Marx 270</strain>
    </source>
</reference>
<reference evidence="2" key="2">
    <citation type="submission" date="2015-01" db="EMBL/GenBank/DDBJ databases">
        <title>Evolutionary Origins and Diversification of the Mycorrhizal Mutualists.</title>
        <authorList>
            <consortium name="DOE Joint Genome Institute"/>
            <consortium name="Mycorrhizal Genomics Consortium"/>
            <person name="Kohler A."/>
            <person name="Kuo A."/>
            <person name="Nagy L.G."/>
            <person name="Floudas D."/>
            <person name="Copeland A."/>
            <person name="Barry K.W."/>
            <person name="Cichocki N."/>
            <person name="Veneault-Fourrey C."/>
            <person name="LaButti K."/>
            <person name="Lindquist E.A."/>
            <person name="Lipzen A."/>
            <person name="Lundell T."/>
            <person name="Morin E."/>
            <person name="Murat C."/>
            <person name="Riley R."/>
            <person name="Ohm R."/>
            <person name="Sun H."/>
            <person name="Tunlid A."/>
            <person name="Henrissat B."/>
            <person name="Grigoriev I.V."/>
            <person name="Hibbett D.S."/>
            <person name="Martin F."/>
        </authorList>
    </citation>
    <scope>NUCLEOTIDE SEQUENCE [LARGE SCALE GENOMIC DNA]</scope>
    <source>
        <strain evidence="2">Marx 270</strain>
    </source>
</reference>
<gene>
    <name evidence="1" type="ORF">M404DRAFT_616409</name>
</gene>
<proteinExistence type="predicted"/>
<evidence type="ECO:0000313" key="1">
    <source>
        <dbReference type="EMBL" id="KIO03735.1"/>
    </source>
</evidence>
<accession>A0A0C3NSB2</accession>
<dbReference type="Proteomes" id="UP000054217">
    <property type="component" value="Unassembled WGS sequence"/>
</dbReference>